<dbReference type="Gene3D" id="1.10.3210.10">
    <property type="entry name" value="Hypothetical protein af1432"/>
    <property type="match status" value="1"/>
</dbReference>
<feature type="transmembrane region" description="Helical" evidence="1">
    <location>
        <begin position="7"/>
        <end position="25"/>
    </location>
</feature>
<protein>
    <submittedName>
        <fullName evidence="3">PAS/PAC sensor protein</fullName>
        <ecNumber evidence="3">3.1.4.52</ecNumber>
    </submittedName>
</protein>
<keyword evidence="1" id="KW-0472">Membrane</keyword>
<dbReference type="InterPro" id="IPR052020">
    <property type="entry name" value="Cyclic_di-GMP/3'3'-cGAMP_PDE"/>
</dbReference>
<dbReference type="SMART" id="SM00471">
    <property type="entry name" value="HDc"/>
    <property type="match status" value="1"/>
</dbReference>
<keyword evidence="1" id="KW-0812">Transmembrane</keyword>
<evidence type="ECO:0000313" key="3">
    <source>
        <dbReference type="EMBL" id="CEO32369.1"/>
    </source>
</evidence>
<dbReference type="InterPro" id="IPR003607">
    <property type="entry name" value="HD/PDEase_dom"/>
</dbReference>
<evidence type="ECO:0000313" key="4">
    <source>
        <dbReference type="Proteomes" id="UP000049685"/>
    </source>
</evidence>
<dbReference type="SUPFAM" id="SSF109604">
    <property type="entry name" value="HD-domain/PDEase-like"/>
    <property type="match status" value="1"/>
</dbReference>
<reference evidence="4" key="1">
    <citation type="submission" date="2015-01" db="EMBL/GenBank/DDBJ databases">
        <authorList>
            <person name="Aslett A.Martin."/>
            <person name="De Silva Nishadi"/>
        </authorList>
    </citation>
    <scope>NUCLEOTIDE SEQUENCE [LARGE SCALE GENOMIC DNA]</scope>
    <source>
        <strain evidence="4">UMC4404</strain>
    </source>
</reference>
<evidence type="ECO:0000256" key="1">
    <source>
        <dbReference type="SAM" id="Phobius"/>
    </source>
</evidence>
<organism evidence="3 4">
    <name type="scientific">Paraclostridium sordellii</name>
    <name type="common">Clostridium sordellii</name>
    <dbReference type="NCBI Taxonomy" id="1505"/>
    <lineage>
        <taxon>Bacteria</taxon>
        <taxon>Bacillati</taxon>
        <taxon>Bacillota</taxon>
        <taxon>Clostridia</taxon>
        <taxon>Peptostreptococcales</taxon>
        <taxon>Peptostreptococcaceae</taxon>
        <taxon>Paraclostridium</taxon>
    </lineage>
</organism>
<dbReference type="GO" id="GO:0071111">
    <property type="term" value="F:cyclic-guanylate-specific phosphodiesterase activity"/>
    <property type="evidence" value="ECO:0007669"/>
    <property type="project" value="UniProtKB-EC"/>
</dbReference>
<keyword evidence="1" id="KW-1133">Transmembrane helix</keyword>
<dbReference type="PROSITE" id="PS51832">
    <property type="entry name" value="HD_GYP"/>
    <property type="match status" value="1"/>
</dbReference>
<dbReference type="Proteomes" id="UP000049685">
    <property type="component" value="Unassembled WGS sequence"/>
</dbReference>
<comment type="caution">
    <text evidence="3">The sequence shown here is derived from an EMBL/GenBank/DDBJ whole genome shotgun (WGS) entry which is preliminary data.</text>
</comment>
<feature type="transmembrane region" description="Helical" evidence="1">
    <location>
        <begin position="487"/>
        <end position="508"/>
    </location>
</feature>
<dbReference type="EC" id="3.1.4.52" evidence="3"/>
<feature type="domain" description="HD-GYP" evidence="2">
    <location>
        <begin position="530"/>
        <end position="724"/>
    </location>
</feature>
<accession>A0A9P1KYL5</accession>
<gene>
    <name evidence="3" type="primary">rpfG_1</name>
    <name evidence="3" type="ORF">UMC4404_03491</name>
</gene>
<dbReference type="Gene3D" id="3.40.190.10">
    <property type="entry name" value="Periplasmic binding protein-like II"/>
    <property type="match status" value="4"/>
</dbReference>
<dbReference type="CDD" id="cd00077">
    <property type="entry name" value="HDc"/>
    <property type="match status" value="1"/>
</dbReference>
<dbReference type="InterPro" id="IPR037522">
    <property type="entry name" value="HD_GYP_dom"/>
</dbReference>
<name>A0A9P1KYL5_PARSO</name>
<dbReference type="Pfam" id="PF13487">
    <property type="entry name" value="HD_5"/>
    <property type="match status" value="1"/>
</dbReference>
<dbReference type="AlphaFoldDB" id="A0A9P1KYL5"/>
<dbReference type="PANTHER" id="PTHR45228">
    <property type="entry name" value="CYCLIC DI-GMP PHOSPHODIESTERASE TM_0186-RELATED"/>
    <property type="match status" value="1"/>
</dbReference>
<dbReference type="EMBL" id="CDNY01000003">
    <property type="protein sequence ID" value="CEO32369.1"/>
    <property type="molecule type" value="Genomic_DNA"/>
</dbReference>
<dbReference type="RefSeq" id="WP_057557296.1">
    <property type="nucleotide sequence ID" value="NZ_CDNY01000003.1"/>
</dbReference>
<sequence length="724" mass="84774">MYKNTKIIVTTTVIILLSTLVFLFFNSKTEIYLTKEEKQWIQEHKDKEIVAESVPKNRIYYTNKNGKTFGVFKDVQEYINQLYDINIVMKDNVKEPDIFWSVETDDINLNNYKNYIKTKQYDLDTLKIYTSKEINSLDDVKNKKIAVHKSFNKTQETYGKYMNFIEVDDINDIKKLYENGEVFGFILSSSALKYLDISQNKAVYSKDISKELKLQILAYIKEDEILKGLIDKALSSINLRKMNEIKTKNQIEYIKYNLGLSEEEKQWLQKHKEIPIKINHKFKPYYYKNMLNKKIGILNRYILELEYILGVRFIESKNQEPQLYFGVNKSDKEASNLEIMKPYNSYKLCIFSKREIVIDNLNQLEGYKIGVIENSAEKYIKSKVLSSKVKKYNSYDEMVTALENNKIDYLLGDSTIMQYCIKENDSIKKIFDVGVVDEIFYEYIGVNKDNKILVNIMKKLDNNINTDVLPKHNKNNVNNIDDFDYSFIMKIVHIFLFMIIISSIYIIILRKEIKSKLELQKNLKKAVSENKQLVMSLVETLEDVNSLNDSDTGSHIHRISKYCEIIAKRITDDEHFIREITYFSSLHDIGKVAIPDSILKKPGKLTDEEMEIMKTHVTKGYEIIKKNNLSDIANNIILYHHERYDGRGYVKGLKGKDIPIEARIVAIADVYDALRMDRCYKKGFSHLKAMEVIISEKGNHFDPKLVDILVDVNEEIDKIFSENN</sequence>
<evidence type="ECO:0000259" key="2">
    <source>
        <dbReference type="PROSITE" id="PS51832"/>
    </source>
</evidence>
<proteinExistence type="predicted"/>
<keyword evidence="3" id="KW-0378">Hydrolase</keyword>
<dbReference type="SUPFAM" id="SSF53850">
    <property type="entry name" value="Periplasmic binding protein-like II"/>
    <property type="match status" value="2"/>
</dbReference>
<dbReference type="PANTHER" id="PTHR45228:SF8">
    <property type="entry name" value="TWO-COMPONENT RESPONSE REGULATOR-RELATED"/>
    <property type="match status" value="1"/>
</dbReference>